<dbReference type="GO" id="GO:0005930">
    <property type="term" value="C:axoneme"/>
    <property type="evidence" value="ECO:0007669"/>
    <property type="project" value="TreeGrafter"/>
</dbReference>
<accession>A0A7S2HDA4</accession>
<dbReference type="GO" id="GO:0008017">
    <property type="term" value="F:microtubule binding"/>
    <property type="evidence" value="ECO:0007669"/>
    <property type="project" value="TreeGrafter"/>
</dbReference>
<proteinExistence type="predicted"/>
<feature type="region of interest" description="Disordered" evidence="1">
    <location>
        <begin position="28"/>
        <end position="65"/>
    </location>
</feature>
<dbReference type="AlphaFoldDB" id="A0A7S2HDA4"/>
<organism evidence="2">
    <name type="scientific">Alexandrium andersonii</name>
    <dbReference type="NCBI Taxonomy" id="327968"/>
    <lineage>
        <taxon>Eukaryota</taxon>
        <taxon>Sar</taxon>
        <taxon>Alveolata</taxon>
        <taxon>Dinophyceae</taxon>
        <taxon>Gonyaulacales</taxon>
        <taxon>Pyrocystaceae</taxon>
        <taxon>Alexandrium</taxon>
    </lineage>
</organism>
<sequence>MQFVISEDGLRLKGPDLPELRGVMFTFAADGGGPEDTRRVEHPLASPRNQPKITPRSGDTTGERVPRIRSPATLLRELRDCGLNLMPEDEDAEFLDGYTPKDPETLARAYSDLSEIAGYYDVASSRHNKKLPKEQALLRVRENPLFEQFDPLDPDCDTDYQAVLFYPDKACFTPSLELQPVKTDPLPNHCTHASLYLCYERAPDQPANQAEILQRLEVTCTNVRFVEAVRQTMQLMGLLSFV</sequence>
<dbReference type="PANTHER" id="PTHR20929">
    <property type="entry name" value="LUNG ADENOMA SUSCEPTIBILITY 1-RELATED"/>
    <property type="match status" value="1"/>
</dbReference>
<protein>
    <submittedName>
        <fullName evidence="2">Uncharacterized protein</fullName>
    </submittedName>
</protein>
<dbReference type="PANTHER" id="PTHR20929:SF11">
    <property type="entry name" value="DYNEIN AXONEMAL INTERMEDIATE CHAIN 7"/>
    <property type="match status" value="1"/>
</dbReference>
<feature type="compositionally biased region" description="Polar residues" evidence="1">
    <location>
        <begin position="47"/>
        <end position="60"/>
    </location>
</feature>
<evidence type="ECO:0000256" key="1">
    <source>
        <dbReference type="SAM" id="MobiDB-lite"/>
    </source>
</evidence>
<dbReference type="InterPro" id="IPR023247">
    <property type="entry name" value="IC97/Dnai7-like"/>
</dbReference>
<dbReference type="GO" id="GO:0048487">
    <property type="term" value="F:beta-tubulin binding"/>
    <property type="evidence" value="ECO:0007669"/>
    <property type="project" value="TreeGrafter"/>
</dbReference>
<dbReference type="EMBL" id="HBGQ01071334">
    <property type="protein sequence ID" value="CAD9486573.1"/>
    <property type="molecule type" value="Transcribed_RNA"/>
</dbReference>
<evidence type="ECO:0000313" key="2">
    <source>
        <dbReference type="EMBL" id="CAD9486573.1"/>
    </source>
</evidence>
<reference evidence="2" key="1">
    <citation type="submission" date="2021-01" db="EMBL/GenBank/DDBJ databases">
        <authorList>
            <person name="Corre E."/>
            <person name="Pelletier E."/>
            <person name="Niang G."/>
            <person name="Scheremetjew M."/>
            <person name="Finn R."/>
            <person name="Kale V."/>
            <person name="Holt S."/>
            <person name="Cochrane G."/>
            <person name="Meng A."/>
            <person name="Brown T."/>
            <person name="Cohen L."/>
        </authorList>
    </citation>
    <scope>NUCLEOTIDE SEQUENCE</scope>
    <source>
        <strain evidence="2">CCMP2222</strain>
    </source>
</reference>
<gene>
    <name evidence="2" type="ORF">AAND1436_LOCUS34254</name>
</gene>
<name>A0A7S2HDA4_9DINO</name>